<dbReference type="InterPro" id="IPR042095">
    <property type="entry name" value="SUMF_sf"/>
</dbReference>
<dbReference type="STRING" id="1123062.SAMN02745775_107248"/>
<accession>A0A1I4CHV9</accession>
<dbReference type="PANTHER" id="PTHR23150">
    <property type="entry name" value="SULFATASE MODIFYING FACTOR 1, 2"/>
    <property type="match status" value="1"/>
</dbReference>
<evidence type="ECO:0000259" key="1">
    <source>
        <dbReference type="Pfam" id="PF03781"/>
    </source>
</evidence>
<dbReference type="EMBL" id="FOSQ01000007">
    <property type="protein sequence ID" value="SFK80333.1"/>
    <property type="molecule type" value="Genomic_DNA"/>
</dbReference>
<dbReference type="SUPFAM" id="SSF56436">
    <property type="entry name" value="C-type lectin-like"/>
    <property type="match status" value="1"/>
</dbReference>
<dbReference type="RefSeq" id="WP_092961427.1">
    <property type="nucleotide sequence ID" value="NZ_FOSQ01000007.1"/>
</dbReference>
<reference evidence="2 3" key="1">
    <citation type="submission" date="2016-10" db="EMBL/GenBank/DDBJ databases">
        <authorList>
            <person name="de Groot N.N."/>
        </authorList>
    </citation>
    <scope>NUCLEOTIDE SEQUENCE [LARGE SCALE GENOMIC DNA]</scope>
    <source>
        <strain evidence="2 3">DSM 19981</strain>
    </source>
</reference>
<sequence length="570" mass="60327">MIPLLTDWTEEDRAAKGLRRGPAVLTTPVHRTALELAAEAPKLLLLAPPGGGRTTLLHHVARFAAGAPPDPTPVVRNEEGLAKPEAWEAPPATPVFWTPGLALDALADGTLLLVDDAEDPALLSAIAARPGLRALVVGDPAVAGGWVLPQGFRRHRLLPLLAAQRARLPQAMRAPLFALPGYLAIARRLGVTPASAPILRDTLLVRATPAEADLLDAGFMRPLLEARMLENASPAMLALRFLEEEAAMAAVLRHVVAADPAIAAPLAACLVRTGDAGALLAAEIEPGAVPGLVQALAVIVEGGRLGVPQRALAGRELARRGDPRDLAELVAVPGGEVVMGSAPAAPSRPVHRVAVAPFRIGRYPVVNALYARFVAETGRAWLSPARDDPALANAPATDLTWRDAIACCAWLTGTWRAEGRIGAADTVRLPTEPEWEWAARGTQAESDAPVHPWAAPWDGDRCNGDSAGLNAPCAVGMFPRGRSPWGCDDMAGQVWEWCHTLWGPEMALPSFVYPWAGDDGREAADAPPGWRRVLRGGCFSSPAEKANAHYRGSLEPDGFWRGNGFRVVVG</sequence>
<proteinExistence type="predicted"/>
<feature type="domain" description="Sulfatase-modifying factor enzyme-like" evidence="1">
    <location>
        <begin position="327"/>
        <end position="568"/>
    </location>
</feature>
<dbReference type="GO" id="GO:0120147">
    <property type="term" value="F:formylglycine-generating oxidase activity"/>
    <property type="evidence" value="ECO:0007669"/>
    <property type="project" value="TreeGrafter"/>
</dbReference>
<dbReference type="InterPro" id="IPR051043">
    <property type="entry name" value="Sulfatase_Mod_Factor_Kinase"/>
</dbReference>
<dbReference type="InterPro" id="IPR016187">
    <property type="entry name" value="CTDL_fold"/>
</dbReference>
<organism evidence="2 3">
    <name type="scientific">Falsiroseomonas stagni DSM 19981</name>
    <dbReference type="NCBI Taxonomy" id="1123062"/>
    <lineage>
        <taxon>Bacteria</taxon>
        <taxon>Pseudomonadati</taxon>
        <taxon>Pseudomonadota</taxon>
        <taxon>Alphaproteobacteria</taxon>
        <taxon>Acetobacterales</taxon>
        <taxon>Roseomonadaceae</taxon>
        <taxon>Falsiroseomonas</taxon>
    </lineage>
</organism>
<dbReference type="PANTHER" id="PTHR23150:SF19">
    <property type="entry name" value="FORMYLGLYCINE-GENERATING ENZYME"/>
    <property type="match status" value="1"/>
</dbReference>
<gene>
    <name evidence="2" type="ORF">SAMN02745775_107248</name>
</gene>
<dbReference type="AlphaFoldDB" id="A0A1I4CHV9"/>
<evidence type="ECO:0000313" key="3">
    <source>
        <dbReference type="Proteomes" id="UP000199473"/>
    </source>
</evidence>
<dbReference type="Gene3D" id="3.90.1580.10">
    <property type="entry name" value="paralog of FGE (formylglycine-generating enzyme)"/>
    <property type="match status" value="1"/>
</dbReference>
<dbReference type="InterPro" id="IPR005532">
    <property type="entry name" value="SUMF_dom"/>
</dbReference>
<keyword evidence="3" id="KW-1185">Reference proteome</keyword>
<evidence type="ECO:0000313" key="2">
    <source>
        <dbReference type="EMBL" id="SFK80333.1"/>
    </source>
</evidence>
<dbReference type="OrthoDB" id="9768004at2"/>
<protein>
    <submittedName>
        <fullName evidence="2">Formylglycine-generating enzyme, required for sulfatase activity, contains SUMF1/FGE domain</fullName>
    </submittedName>
</protein>
<dbReference type="Proteomes" id="UP000199473">
    <property type="component" value="Unassembled WGS sequence"/>
</dbReference>
<name>A0A1I4CHV9_9PROT</name>
<dbReference type="Pfam" id="PF03781">
    <property type="entry name" value="FGE-sulfatase"/>
    <property type="match status" value="1"/>
</dbReference>